<dbReference type="PANTHER" id="PTHR47939">
    <property type="entry name" value="MEMBRANE-ASSOCIATED SALT-INDUCIBLE PROTEIN-LIKE"/>
    <property type="match status" value="1"/>
</dbReference>
<accession>A0A165PQH7</accession>
<feature type="domain" description="Pentatricopeptide repeat-containing protein-mitochondrial" evidence="4">
    <location>
        <begin position="201"/>
        <end position="332"/>
    </location>
</feature>
<evidence type="ECO:0000256" key="2">
    <source>
        <dbReference type="PROSITE-ProRule" id="PRU00708"/>
    </source>
</evidence>
<keyword evidence="1" id="KW-0677">Repeat</keyword>
<feature type="repeat" description="PPR" evidence="2">
    <location>
        <begin position="376"/>
        <end position="410"/>
    </location>
</feature>
<dbReference type="Pfam" id="PF23276">
    <property type="entry name" value="TPR_24"/>
    <property type="match status" value="1"/>
</dbReference>
<dbReference type="Proteomes" id="UP000076761">
    <property type="component" value="Unassembled WGS sequence"/>
</dbReference>
<dbReference type="OrthoDB" id="185373at2759"/>
<dbReference type="PANTHER" id="PTHR47939:SF1">
    <property type="entry name" value="OS04G0684500 PROTEIN"/>
    <property type="match status" value="1"/>
</dbReference>
<proteinExistence type="predicted"/>
<feature type="repeat" description="PPR" evidence="2">
    <location>
        <begin position="24"/>
        <end position="58"/>
    </location>
</feature>
<evidence type="ECO:0000313" key="6">
    <source>
        <dbReference type="Proteomes" id="UP000076761"/>
    </source>
</evidence>
<feature type="repeat" description="PPR" evidence="2">
    <location>
        <begin position="235"/>
        <end position="269"/>
    </location>
</feature>
<dbReference type="Pfam" id="PF13812">
    <property type="entry name" value="PPR_3"/>
    <property type="match status" value="2"/>
</dbReference>
<dbReference type="AlphaFoldDB" id="A0A165PQH7"/>
<dbReference type="Gene3D" id="1.25.40.10">
    <property type="entry name" value="Tetratricopeptide repeat domain"/>
    <property type="match status" value="4"/>
</dbReference>
<evidence type="ECO:0000256" key="3">
    <source>
        <dbReference type="SAM" id="MobiDB-lite"/>
    </source>
</evidence>
<dbReference type="EMBL" id="KV425607">
    <property type="protein sequence ID" value="KZT21359.1"/>
    <property type="molecule type" value="Genomic_DNA"/>
</dbReference>
<dbReference type="InParanoid" id="A0A165PQH7"/>
<sequence>MSKLFAVNAFRLCNEMKEKGVRPDLQTYSLLLRSLIWDAWVTEAFAVFEDMMAMGVRPDVGLYNTLMRICRLEDPLVSLSVMDMMKENGVAPNAETYEILIERYIAGNNLERCMEIYAQAESGQAPLNVTTVEKLIVLAAESGYPRLACQMAEHFEARSVRSLNVTTWVKCLISSSDQLYADGVIQCWEKVVDGLNVQPDEGLCLEVLHTAGRHHLPRLAASVISVLKATDVQLKEYHFAPLIQALCGEGLLEEAAMSVNMMQESGIEPTLQTVDPFIEWVRTQHDGIDSLWAVLDHIHSQDGEVHIMVVNALVKAAIDIGEFQRAIGIFQALPQLEISPDRTTFEELLVGCVLLRHRELGDRLLDQMKQLKIAPQPRTYQRLIELCLTQDTYEDAFYYLEEMKSQGMVPPVEVYHAIVRKCVENGDTRYKVAVDEMQECEYELSDDLKYFIQYGTESGAQKPRTHLENEWLALLAKRKEAEATAAAQVETDELLRNIVPTESERQAASEPKAAAAASS</sequence>
<dbReference type="InterPro" id="IPR057027">
    <property type="entry name" value="TPR_mt"/>
</dbReference>
<feature type="compositionally biased region" description="Low complexity" evidence="3">
    <location>
        <begin position="508"/>
        <end position="519"/>
    </location>
</feature>
<reference evidence="5 6" key="1">
    <citation type="journal article" date="2016" name="Mol. Biol. Evol.">
        <title>Comparative Genomics of Early-Diverging Mushroom-Forming Fungi Provides Insights into the Origins of Lignocellulose Decay Capabilities.</title>
        <authorList>
            <person name="Nagy L.G."/>
            <person name="Riley R."/>
            <person name="Tritt A."/>
            <person name="Adam C."/>
            <person name="Daum C."/>
            <person name="Floudas D."/>
            <person name="Sun H."/>
            <person name="Yadav J.S."/>
            <person name="Pangilinan J."/>
            <person name="Larsson K.H."/>
            <person name="Matsuura K."/>
            <person name="Barry K."/>
            <person name="Labutti K."/>
            <person name="Kuo R."/>
            <person name="Ohm R.A."/>
            <person name="Bhattacharya S.S."/>
            <person name="Shirouzu T."/>
            <person name="Yoshinaga Y."/>
            <person name="Martin F.M."/>
            <person name="Grigoriev I.V."/>
            <person name="Hibbett D.S."/>
        </authorList>
    </citation>
    <scope>NUCLEOTIDE SEQUENCE [LARGE SCALE GENOMIC DNA]</scope>
    <source>
        <strain evidence="5 6">HHB14362 ss-1</strain>
    </source>
</reference>
<evidence type="ECO:0000259" key="4">
    <source>
        <dbReference type="Pfam" id="PF23276"/>
    </source>
</evidence>
<protein>
    <recommendedName>
        <fullName evidence="4">Pentatricopeptide repeat-containing protein-mitochondrial domain-containing protein</fullName>
    </recommendedName>
</protein>
<dbReference type="InterPro" id="IPR002885">
    <property type="entry name" value="PPR_rpt"/>
</dbReference>
<dbReference type="STRING" id="1314782.A0A165PQH7"/>
<dbReference type="NCBIfam" id="TIGR00756">
    <property type="entry name" value="PPR"/>
    <property type="match status" value="1"/>
</dbReference>
<name>A0A165PQH7_9AGAM</name>
<dbReference type="PROSITE" id="PS51375">
    <property type="entry name" value="PPR"/>
    <property type="match status" value="3"/>
</dbReference>
<gene>
    <name evidence="5" type="ORF">NEOLEDRAFT_1150690</name>
</gene>
<organism evidence="5 6">
    <name type="scientific">Neolentinus lepideus HHB14362 ss-1</name>
    <dbReference type="NCBI Taxonomy" id="1314782"/>
    <lineage>
        <taxon>Eukaryota</taxon>
        <taxon>Fungi</taxon>
        <taxon>Dikarya</taxon>
        <taxon>Basidiomycota</taxon>
        <taxon>Agaricomycotina</taxon>
        <taxon>Agaricomycetes</taxon>
        <taxon>Gloeophyllales</taxon>
        <taxon>Gloeophyllaceae</taxon>
        <taxon>Neolentinus</taxon>
    </lineage>
</organism>
<dbReference type="InterPro" id="IPR011990">
    <property type="entry name" value="TPR-like_helical_dom_sf"/>
</dbReference>
<dbReference type="InterPro" id="IPR050667">
    <property type="entry name" value="PPR-containing_protein"/>
</dbReference>
<evidence type="ECO:0000313" key="5">
    <source>
        <dbReference type="EMBL" id="KZT21359.1"/>
    </source>
</evidence>
<evidence type="ECO:0000256" key="1">
    <source>
        <dbReference type="ARBA" id="ARBA00022737"/>
    </source>
</evidence>
<feature type="region of interest" description="Disordered" evidence="3">
    <location>
        <begin position="498"/>
        <end position="519"/>
    </location>
</feature>
<keyword evidence="6" id="KW-1185">Reference proteome</keyword>